<dbReference type="SMART" id="SM00744">
    <property type="entry name" value="RINGv"/>
    <property type="match status" value="1"/>
</dbReference>
<dbReference type="PROSITE" id="PS51292">
    <property type="entry name" value="ZF_RING_CH"/>
    <property type="match status" value="1"/>
</dbReference>
<proteinExistence type="predicted"/>
<evidence type="ECO:0000313" key="11">
    <source>
        <dbReference type="Proteomes" id="UP000800092"/>
    </source>
</evidence>
<feature type="region of interest" description="Disordered" evidence="8">
    <location>
        <begin position="421"/>
        <end position="443"/>
    </location>
</feature>
<comment type="subcellular location">
    <subcellularLocation>
        <location evidence="1">Membrane</location>
        <topology evidence="1">Multi-pass membrane protein</topology>
    </subcellularLocation>
</comment>
<dbReference type="Proteomes" id="UP000800092">
    <property type="component" value="Unassembled WGS sequence"/>
</dbReference>
<feature type="compositionally biased region" description="Low complexity" evidence="8">
    <location>
        <begin position="374"/>
        <end position="388"/>
    </location>
</feature>
<evidence type="ECO:0000259" key="9">
    <source>
        <dbReference type="PROSITE" id="PS51292"/>
    </source>
</evidence>
<feature type="domain" description="RING-CH-type" evidence="9">
    <location>
        <begin position="73"/>
        <end position="147"/>
    </location>
</feature>
<dbReference type="OrthoDB" id="5817083at2759"/>
<name>A0A6A6HBC1_VIRVR</name>
<dbReference type="Pfam" id="PF12906">
    <property type="entry name" value="RINGv"/>
    <property type="match status" value="1"/>
</dbReference>
<evidence type="ECO:0000313" key="10">
    <source>
        <dbReference type="EMBL" id="KAF2235416.1"/>
    </source>
</evidence>
<dbReference type="GO" id="GO:0008270">
    <property type="term" value="F:zinc ion binding"/>
    <property type="evidence" value="ECO:0007669"/>
    <property type="project" value="UniProtKB-KW"/>
</dbReference>
<feature type="compositionally biased region" description="Low complexity" evidence="8">
    <location>
        <begin position="421"/>
        <end position="437"/>
    </location>
</feature>
<evidence type="ECO:0000256" key="7">
    <source>
        <dbReference type="ARBA" id="ARBA00023136"/>
    </source>
</evidence>
<gene>
    <name evidence="10" type="ORF">EV356DRAFT_500281</name>
</gene>
<dbReference type="GO" id="GO:0016020">
    <property type="term" value="C:membrane"/>
    <property type="evidence" value="ECO:0007669"/>
    <property type="project" value="UniProtKB-SubCell"/>
</dbReference>
<evidence type="ECO:0000256" key="8">
    <source>
        <dbReference type="SAM" id="MobiDB-lite"/>
    </source>
</evidence>
<dbReference type="SUPFAM" id="SSF57850">
    <property type="entry name" value="RING/U-box"/>
    <property type="match status" value="1"/>
</dbReference>
<reference evidence="10" key="1">
    <citation type="journal article" date="2020" name="Stud. Mycol.">
        <title>101 Dothideomycetes genomes: a test case for predicting lifestyles and emergence of pathogens.</title>
        <authorList>
            <person name="Haridas S."/>
            <person name="Albert R."/>
            <person name="Binder M."/>
            <person name="Bloem J."/>
            <person name="Labutti K."/>
            <person name="Salamov A."/>
            <person name="Andreopoulos B."/>
            <person name="Baker S."/>
            <person name="Barry K."/>
            <person name="Bills G."/>
            <person name="Bluhm B."/>
            <person name="Cannon C."/>
            <person name="Castanera R."/>
            <person name="Culley D."/>
            <person name="Daum C."/>
            <person name="Ezra D."/>
            <person name="Gonzalez J."/>
            <person name="Henrissat B."/>
            <person name="Kuo A."/>
            <person name="Liang C."/>
            <person name="Lipzen A."/>
            <person name="Lutzoni F."/>
            <person name="Magnuson J."/>
            <person name="Mondo S."/>
            <person name="Nolan M."/>
            <person name="Ohm R."/>
            <person name="Pangilinan J."/>
            <person name="Park H.-J."/>
            <person name="Ramirez L."/>
            <person name="Alfaro M."/>
            <person name="Sun H."/>
            <person name="Tritt A."/>
            <person name="Yoshinaga Y."/>
            <person name="Zwiers L.-H."/>
            <person name="Turgeon B."/>
            <person name="Goodwin S."/>
            <person name="Spatafora J."/>
            <person name="Crous P."/>
            <person name="Grigoriev I."/>
        </authorList>
    </citation>
    <scope>NUCLEOTIDE SEQUENCE</scope>
    <source>
        <strain evidence="10">Tuck. ex Michener</strain>
    </source>
</reference>
<accession>A0A6A6HBC1</accession>
<keyword evidence="11" id="KW-1185">Reference proteome</keyword>
<feature type="compositionally biased region" description="Acidic residues" evidence="8">
    <location>
        <begin position="342"/>
        <end position="362"/>
    </location>
</feature>
<dbReference type="InterPro" id="IPR011016">
    <property type="entry name" value="Znf_RING-CH"/>
</dbReference>
<dbReference type="AlphaFoldDB" id="A0A6A6HBC1"/>
<keyword evidence="2" id="KW-0812">Transmembrane</keyword>
<feature type="compositionally biased region" description="Low complexity" evidence="8">
    <location>
        <begin position="326"/>
        <end position="337"/>
    </location>
</feature>
<evidence type="ECO:0000256" key="3">
    <source>
        <dbReference type="ARBA" id="ARBA00022723"/>
    </source>
</evidence>
<protein>
    <recommendedName>
        <fullName evidence="9">RING-CH-type domain-containing protein</fullName>
    </recommendedName>
</protein>
<keyword evidence="3" id="KW-0479">Metal-binding</keyword>
<evidence type="ECO:0000256" key="6">
    <source>
        <dbReference type="ARBA" id="ARBA00022989"/>
    </source>
</evidence>
<evidence type="ECO:0000256" key="2">
    <source>
        <dbReference type="ARBA" id="ARBA00022692"/>
    </source>
</evidence>
<feature type="region of interest" description="Disordered" evidence="8">
    <location>
        <begin position="1"/>
        <end position="72"/>
    </location>
</feature>
<dbReference type="EMBL" id="ML991791">
    <property type="protein sequence ID" value="KAF2235416.1"/>
    <property type="molecule type" value="Genomic_DNA"/>
</dbReference>
<evidence type="ECO:0000256" key="4">
    <source>
        <dbReference type="ARBA" id="ARBA00022771"/>
    </source>
</evidence>
<feature type="compositionally biased region" description="Polar residues" evidence="8">
    <location>
        <begin position="9"/>
        <end position="23"/>
    </location>
</feature>
<evidence type="ECO:0000256" key="1">
    <source>
        <dbReference type="ARBA" id="ARBA00004141"/>
    </source>
</evidence>
<keyword evidence="4" id="KW-0863">Zinc-finger</keyword>
<feature type="compositionally biased region" description="Gly residues" evidence="8">
    <location>
        <begin position="363"/>
        <end position="373"/>
    </location>
</feature>
<dbReference type="Gene3D" id="3.30.40.10">
    <property type="entry name" value="Zinc/RING finger domain, C3HC4 (zinc finger)"/>
    <property type="match status" value="1"/>
</dbReference>
<organism evidence="10 11">
    <name type="scientific">Viridothelium virens</name>
    <name type="common">Speckled blister lichen</name>
    <name type="synonym">Trypethelium virens</name>
    <dbReference type="NCBI Taxonomy" id="1048519"/>
    <lineage>
        <taxon>Eukaryota</taxon>
        <taxon>Fungi</taxon>
        <taxon>Dikarya</taxon>
        <taxon>Ascomycota</taxon>
        <taxon>Pezizomycotina</taxon>
        <taxon>Dothideomycetes</taxon>
        <taxon>Dothideomycetes incertae sedis</taxon>
        <taxon>Trypetheliales</taxon>
        <taxon>Trypetheliaceae</taxon>
        <taxon>Viridothelium</taxon>
    </lineage>
</organism>
<evidence type="ECO:0000256" key="5">
    <source>
        <dbReference type="ARBA" id="ARBA00022833"/>
    </source>
</evidence>
<keyword evidence="7" id="KW-0472">Membrane</keyword>
<sequence length="565" mass="62398">MASVPPQAAPSQRRQSPPEQTSGQPGGLSRTPSHDITTASVDSQTILLNNPEPRQSESEKSAAEATTTETRQDEEREVRKCWICIGDETEDTPMAGAWRSPCPCALTAHESCLLDWVADMEAPSSSRNTVTSSKVQCPQCKSEIVLSRPRSLVVEGVNLLERLAAYAVAPGVVVVLSYTISQACETHGINTIYSIFGPDDGDRILEPMLHRKPLFTGFRGSLLDHFKDVARSFSQNWRLDIGLPLIPTIIVMSRMSFADHFLPILPVVFFATQADTSDAMGLSHWPPSAALSFAILPYLRGMYNAYYERVWAKKELEWSKEVQPRLGQENNGNENGNPEPPPNDDDDDVLEIDLGVEDDDDGGGVGLFGGWNNGGAAEEAARNQDAPQQAPPFNAPPQDQERLADAVAAAEVAVDNAQRLQNQQNAQPEANQQGRNNRQPRRREQRLRMSLLTIATKFLGALLFPTVSSGIGELLRMSLIQSSLTRNWVTPPILDGKTNPTGLLQLKWARSLVGGCMFVVVRDAVMLYVRWRQAKAHKDRRVVDYEELLRKGLVKEKDRKKKASG</sequence>
<dbReference type="PANTHER" id="PTHR46283">
    <property type="entry name" value="E3 UBIQUITIN-PROTEIN LIGASE MARCH5"/>
    <property type="match status" value="1"/>
</dbReference>
<keyword evidence="5" id="KW-0862">Zinc</keyword>
<keyword evidence="6" id="KW-1133">Transmembrane helix</keyword>
<feature type="region of interest" description="Disordered" evidence="8">
    <location>
        <begin position="324"/>
        <end position="405"/>
    </location>
</feature>
<feature type="compositionally biased region" description="Polar residues" evidence="8">
    <location>
        <begin position="30"/>
        <end position="48"/>
    </location>
</feature>
<dbReference type="InterPro" id="IPR013083">
    <property type="entry name" value="Znf_RING/FYVE/PHD"/>
</dbReference>